<evidence type="ECO:0000256" key="2">
    <source>
        <dbReference type="ARBA" id="ARBA00022676"/>
    </source>
</evidence>
<dbReference type="AlphaFoldDB" id="A0AA41ZDJ2"/>
<dbReference type="GO" id="GO:0016757">
    <property type="term" value="F:glycosyltransferase activity"/>
    <property type="evidence" value="ECO:0007669"/>
    <property type="project" value="UniProtKB-KW"/>
</dbReference>
<evidence type="ECO:0000313" key="5">
    <source>
        <dbReference type="EMBL" id="MCW6537357.1"/>
    </source>
</evidence>
<dbReference type="Pfam" id="PF00535">
    <property type="entry name" value="Glycos_transf_2"/>
    <property type="match status" value="1"/>
</dbReference>
<proteinExistence type="inferred from homology"/>
<dbReference type="InterPro" id="IPR001173">
    <property type="entry name" value="Glyco_trans_2-like"/>
</dbReference>
<gene>
    <name evidence="5" type="ORF">NEE01_21470</name>
</gene>
<dbReference type="PANTHER" id="PTHR43685:SF5">
    <property type="entry name" value="GLYCOSYLTRANSFERASE EPSE-RELATED"/>
    <property type="match status" value="1"/>
</dbReference>
<comment type="similarity">
    <text evidence="1">Belongs to the glycosyltransferase 2 family.</text>
</comment>
<evidence type="ECO:0000256" key="3">
    <source>
        <dbReference type="ARBA" id="ARBA00022679"/>
    </source>
</evidence>
<dbReference type="Gene3D" id="3.90.550.10">
    <property type="entry name" value="Spore Coat Polysaccharide Biosynthesis Protein SpsA, Chain A"/>
    <property type="match status" value="1"/>
</dbReference>
<evidence type="ECO:0000259" key="4">
    <source>
        <dbReference type="Pfam" id="PF00535"/>
    </source>
</evidence>
<dbReference type="SUPFAM" id="SSF53448">
    <property type="entry name" value="Nucleotide-diphospho-sugar transferases"/>
    <property type="match status" value="1"/>
</dbReference>
<name>A0AA41ZDJ2_9SPHN</name>
<accession>A0AA41ZDJ2</accession>
<dbReference type="InterPro" id="IPR029044">
    <property type="entry name" value="Nucleotide-diphossugar_trans"/>
</dbReference>
<evidence type="ECO:0000256" key="1">
    <source>
        <dbReference type="ARBA" id="ARBA00006739"/>
    </source>
</evidence>
<organism evidence="5 6">
    <name type="scientific">Sphingomonas lycopersici</name>
    <dbReference type="NCBI Taxonomy" id="2951807"/>
    <lineage>
        <taxon>Bacteria</taxon>
        <taxon>Pseudomonadati</taxon>
        <taxon>Pseudomonadota</taxon>
        <taxon>Alphaproteobacteria</taxon>
        <taxon>Sphingomonadales</taxon>
        <taxon>Sphingomonadaceae</taxon>
        <taxon>Sphingomonas</taxon>
    </lineage>
</organism>
<dbReference type="RefSeq" id="WP_265271352.1">
    <property type="nucleotide sequence ID" value="NZ_JANFAV010000021.1"/>
</dbReference>
<dbReference type="Proteomes" id="UP001165565">
    <property type="component" value="Unassembled WGS sequence"/>
</dbReference>
<protein>
    <submittedName>
        <fullName evidence="5">Glycosyltransferase family 2 protein</fullName>
    </submittedName>
</protein>
<reference evidence="5" key="1">
    <citation type="submission" date="2022-06" db="EMBL/GenBank/DDBJ databases">
        <title>Sphingomonas sp. nov. isolated from rhizosphere soil of tomato.</title>
        <authorList>
            <person name="Dong H."/>
            <person name="Gao R."/>
        </authorList>
    </citation>
    <scope>NUCLEOTIDE SEQUENCE</scope>
    <source>
        <strain evidence="5">MMSM24</strain>
    </source>
</reference>
<dbReference type="InterPro" id="IPR050834">
    <property type="entry name" value="Glycosyltransf_2"/>
</dbReference>
<keyword evidence="3" id="KW-0808">Transferase</keyword>
<dbReference type="PANTHER" id="PTHR43685">
    <property type="entry name" value="GLYCOSYLTRANSFERASE"/>
    <property type="match status" value="1"/>
</dbReference>
<comment type="caution">
    <text evidence="5">The sequence shown here is derived from an EMBL/GenBank/DDBJ whole genome shotgun (WGS) entry which is preliminary data.</text>
</comment>
<keyword evidence="2" id="KW-0328">Glycosyltransferase</keyword>
<sequence length="366" mass="40020">MTSPGASPPTASPPTVSVIMAAYNGAALIGETLDSLAAQTLSDFEAIVVDDRSTDDTLALLRAWPDPRVRVIALDENGGPVRARNRAFAEARGRYIAALDQDDLCRPERFARQVAWLDANPDVALVGSDTGMLSNGVIRPATRHAAHSTPRLVEWLLRIENPLVWSSVMIRADVARRLEPFTRPELLYAEDFDLYHRIVRIGGRVARIDADLLVYRQHEGGASQRYTTTMEASAGRVLAESYADVLGDAAPEAAALVVRHLMARAAPPDRATLHRLGEILVMLQADFLARHACDPHDRRLIRWETARRWAGVARAGLRAGSLSLSDALRTRPQHLGLGYAGFEELIVSRLIGFGRQTARTSVTSGT</sequence>
<dbReference type="CDD" id="cd00761">
    <property type="entry name" value="Glyco_tranf_GTA_type"/>
    <property type="match status" value="1"/>
</dbReference>
<feature type="domain" description="Glycosyltransferase 2-like" evidence="4">
    <location>
        <begin position="17"/>
        <end position="149"/>
    </location>
</feature>
<dbReference type="EMBL" id="JANFAV010000021">
    <property type="protein sequence ID" value="MCW6537357.1"/>
    <property type="molecule type" value="Genomic_DNA"/>
</dbReference>
<keyword evidence="6" id="KW-1185">Reference proteome</keyword>
<evidence type="ECO:0000313" key="6">
    <source>
        <dbReference type="Proteomes" id="UP001165565"/>
    </source>
</evidence>